<accession>W7TYR6</accession>
<dbReference type="AlphaFoldDB" id="W7TYR6"/>
<keyword evidence="3 6" id="KW-0812">Transmembrane</keyword>
<comment type="caution">
    <text evidence="7">The sequence shown here is derived from an EMBL/GenBank/DDBJ whole genome shotgun (WGS) entry which is preliminary data.</text>
</comment>
<evidence type="ECO:0000313" key="7">
    <source>
        <dbReference type="EMBL" id="EWM25529.1"/>
    </source>
</evidence>
<dbReference type="PANTHER" id="PTHR11266">
    <property type="entry name" value="PEROXISOMAL MEMBRANE PROTEIN 2, PXMP2 MPV17"/>
    <property type="match status" value="1"/>
</dbReference>
<proteinExistence type="inferred from homology"/>
<feature type="transmembrane region" description="Helical" evidence="6">
    <location>
        <begin position="204"/>
        <end position="222"/>
    </location>
</feature>
<dbReference type="GO" id="GO:0016020">
    <property type="term" value="C:membrane"/>
    <property type="evidence" value="ECO:0007669"/>
    <property type="project" value="UniProtKB-SubCell"/>
</dbReference>
<evidence type="ECO:0000313" key="8">
    <source>
        <dbReference type="Proteomes" id="UP000019335"/>
    </source>
</evidence>
<dbReference type="Proteomes" id="UP000019335">
    <property type="component" value="Chromosome 11"/>
</dbReference>
<reference evidence="7 8" key="1">
    <citation type="journal article" date="2014" name="Mol. Plant">
        <title>Chromosome Scale Genome Assembly and Transcriptome Profiling of Nannochloropsis gaditana in Nitrogen Depletion.</title>
        <authorList>
            <person name="Corteggiani Carpinelli E."/>
            <person name="Telatin A."/>
            <person name="Vitulo N."/>
            <person name="Forcato C."/>
            <person name="D'Angelo M."/>
            <person name="Schiavon R."/>
            <person name="Vezzi A."/>
            <person name="Giacometti G.M."/>
            <person name="Morosinotto T."/>
            <person name="Valle G."/>
        </authorList>
    </citation>
    <scope>NUCLEOTIDE SEQUENCE [LARGE SCALE GENOMIC DNA]</scope>
    <source>
        <strain evidence="7 8">B-31</strain>
    </source>
</reference>
<dbReference type="InterPro" id="IPR007248">
    <property type="entry name" value="Mpv17_PMP22"/>
</dbReference>
<evidence type="ECO:0000256" key="4">
    <source>
        <dbReference type="ARBA" id="ARBA00022989"/>
    </source>
</evidence>
<gene>
    <name evidence="7" type="ORF">Naga_100032g47</name>
</gene>
<keyword evidence="5 6" id="KW-0472">Membrane</keyword>
<organism evidence="7 8">
    <name type="scientific">Nannochloropsis gaditana</name>
    <dbReference type="NCBI Taxonomy" id="72520"/>
    <lineage>
        <taxon>Eukaryota</taxon>
        <taxon>Sar</taxon>
        <taxon>Stramenopiles</taxon>
        <taxon>Ochrophyta</taxon>
        <taxon>Eustigmatophyceae</taxon>
        <taxon>Eustigmatales</taxon>
        <taxon>Monodopsidaceae</taxon>
        <taxon>Nannochloropsis</taxon>
    </lineage>
</organism>
<evidence type="ECO:0000256" key="5">
    <source>
        <dbReference type="ARBA" id="ARBA00023136"/>
    </source>
</evidence>
<name>W7TYR6_9STRA</name>
<dbReference type="Pfam" id="PF04117">
    <property type="entry name" value="Mpv17_PMP22"/>
    <property type="match status" value="1"/>
</dbReference>
<dbReference type="EMBL" id="AZIL01000931">
    <property type="protein sequence ID" value="EWM25529.1"/>
    <property type="molecule type" value="Genomic_DNA"/>
</dbReference>
<evidence type="ECO:0000256" key="1">
    <source>
        <dbReference type="ARBA" id="ARBA00004141"/>
    </source>
</evidence>
<keyword evidence="8" id="KW-1185">Reference proteome</keyword>
<evidence type="ECO:0000256" key="3">
    <source>
        <dbReference type="ARBA" id="ARBA00022692"/>
    </source>
</evidence>
<keyword evidence="4 6" id="KW-1133">Transmembrane helix</keyword>
<sequence length="248" mass="28481">MKYTNKLFFLSARGDWFKRTCGTTRLPSRLLTAPSNCNTTRKIVKSTEATSSPFLSPWAIYSRWLKDHPVKTKLLTSSFIMGAGDVACQFLTRYEKQQERATDLPNVARSSPTPTLPYDWYRTAKFFLLGGVLVGPALHHWYSFLIRLAPVQNTSGALKRLAVDQCIFAPAFIPVFFSGLQFLDGNFDMDQLRRKLKRDYKETLIANWAVWIPAMMVNFRFVPQHYQVLYSNAVGFCWNIFLSAISHK</sequence>
<feature type="transmembrane region" description="Helical" evidence="6">
    <location>
        <begin position="228"/>
        <end position="245"/>
    </location>
</feature>
<dbReference type="OrthoDB" id="430207at2759"/>
<comment type="similarity">
    <text evidence="2 6">Belongs to the peroxisomal membrane protein PXMP2/4 family.</text>
</comment>
<comment type="subcellular location">
    <subcellularLocation>
        <location evidence="1">Membrane</location>
        <topology evidence="1">Multi-pass membrane protein</topology>
    </subcellularLocation>
</comment>
<evidence type="ECO:0000256" key="2">
    <source>
        <dbReference type="ARBA" id="ARBA00006824"/>
    </source>
</evidence>
<protein>
    <submittedName>
        <fullName evidence="7">Mpv17/PMP22</fullName>
    </submittedName>
</protein>
<feature type="transmembrane region" description="Helical" evidence="6">
    <location>
        <begin position="126"/>
        <end position="142"/>
    </location>
</feature>
<feature type="transmembrane region" description="Helical" evidence="6">
    <location>
        <begin position="162"/>
        <end position="183"/>
    </location>
</feature>
<dbReference type="GO" id="GO:0005737">
    <property type="term" value="C:cytoplasm"/>
    <property type="evidence" value="ECO:0007669"/>
    <property type="project" value="TreeGrafter"/>
</dbReference>
<evidence type="ECO:0000256" key="6">
    <source>
        <dbReference type="RuleBase" id="RU363053"/>
    </source>
</evidence>